<dbReference type="STRING" id="28034.BFX07_00045"/>
<dbReference type="OrthoDB" id="9808061at2"/>
<dbReference type="RefSeq" id="WP_020372964.1">
    <property type="nucleotide sequence ID" value="NZ_FWWY01000001.1"/>
</dbReference>
<dbReference type="AlphaFoldDB" id="A0A1W1WR78"/>
<sequence length="104" mass="11444">MTHEEHEALQEVWAERVADFQASGQTRPQWAAAHGVTVHQLAYWLRKFRAATQHAAPPAWVAWPSPTATNPGATLIVRIGPAEIRVGPDFDPPLFQAVVRALSS</sequence>
<reference evidence="3" key="1">
    <citation type="submission" date="2017-04" db="EMBL/GenBank/DDBJ databases">
        <authorList>
            <person name="Varghese N."/>
            <person name="Submissions S."/>
        </authorList>
    </citation>
    <scope>NUCLEOTIDE SEQUENCE [LARGE SCALE GENOMIC DNA]</scope>
    <source>
        <strain evidence="3">DSM 9293</strain>
    </source>
</reference>
<accession>A0A1W1WR78</accession>
<dbReference type="Proteomes" id="UP000192660">
    <property type="component" value="Unassembled WGS sequence"/>
</dbReference>
<protein>
    <recommendedName>
        <fullName evidence="4">Transposase</fullName>
    </recommendedName>
</protein>
<evidence type="ECO:0000313" key="3">
    <source>
        <dbReference type="Proteomes" id="UP000192660"/>
    </source>
</evidence>
<organism evidence="2 3">
    <name type="scientific">Sulfobacillus thermosulfidooxidans (strain DSM 9293 / VKM B-1269 / AT-1)</name>
    <dbReference type="NCBI Taxonomy" id="929705"/>
    <lineage>
        <taxon>Bacteria</taxon>
        <taxon>Bacillati</taxon>
        <taxon>Bacillota</taxon>
        <taxon>Clostridia</taxon>
        <taxon>Eubacteriales</taxon>
        <taxon>Clostridiales Family XVII. Incertae Sedis</taxon>
        <taxon>Sulfobacillus</taxon>
    </lineage>
</organism>
<name>A0A1W1WR78_SULTA</name>
<dbReference type="EMBL" id="FWWY01000001">
    <property type="protein sequence ID" value="SMC03135.1"/>
    <property type="molecule type" value="Genomic_DNA"/>
</dbReference>
<evidence type="ECO:0008006" key="4">
    <source>
        <dbReference type="Google" id="ProtNLM"/>
    </source>
</evidence>
<dbReference type="EMBL" id="FWWY01000002">
    <property type="protein sequence ID" value="SMC08233.1"/>
    <property type="molecule type" value="Genomic_DNA"/>
</dbReference>
<gene>
    <name evidence="1" type="ORF">SAMN00768000_0927</name>
    <name evidence="2" type="ORF">SAMN00768000_3777</name>
</gene>
<proteinExistence type="predicted"/>
<reference evidence="2" key="2">
    <citation type="submission" date="2017-04" db="EMBL/GenBank/DDBJ databases">
        <authorList>
            <person name="Afonso C.L."/>
            <person name="Miller P.J."/>
            <person name="Scott M.A."/>
            <person name="Spackman E."/>
            <person name="Goraichik I."/>
            <person name="Dimitrov K.M."/>
            <person name="Suarez D.L."/>
            <person name="Swayne D.E."/>
        </authorList>
    </citation>
    <scope>NUCLEOTIDE SEQUENCE [LARGE SCALE GENOMIC DNA]</scope>
    <source>
        <strain evidence="2">DSM 9293</strain>
    </source>
</reference>
<keyword evidence="3" id="KW-1185">Reference proteome</keyword>
<dbReference type="NCBIfam" id="NF047593">
    <property type="entry name" value="IS66_ISAeme5_TnpA"/>
    <property type="match status" value="1"/>
</dbReference>
<evidence type="ECO:0000313" key="1">
    <source>
        <dbReference type="EMBL" id="SMC03135.1"/>
    </source>
</evidence>
<evidence type="ECO:0000313" key="2">
    <source>
        <dbReference type="EMBL" id="SMC08233.1"/>
    </source>
</evidence>